<evidence type="ECO:0000256" key="2">
    <source>
        <dbReference type="ARBA" id="ARBA00022448"/>
    </source>
</evidence>
<dbReference type="NCBIfam" id="TIGR04056">
    <property type="entry name" value="OMP_RagA_SusC"/>
    <property type="match status" value="1"/>
</dbReference>
<dbReference type="InterPro" id="IPR012910">
    <property type="entry name" value="Plug_dom"/>
</dbReference>
<dbReference type="PANTHER" id="PTHR30069">
    <property type="entry name" value="TONB-DEPENDENT OUTER MEMBRANE RECEPTOR"/>
    <property type="match status" value="1"/>
</dbReference>
<keyword evidence="3 8" id="KW-1134">Transmembrane beta strand</keyword>
<reference evidence="10 11" key="1">
    <citation type="submission" date="2014-04" db="EMBL/GenBank/DDBJ databases">
        <authorList>
            <person name="Sears C."/>
            <person name="Carroll K."/>
            <person name="Sack B.R."/>
            <person name="Qadri F."/>
            <person name="Myers L.L."/>
            <person name="Chung G.-T."/>
            <person name="Escheverria P."/>
            <person name="Fraser C.M."/>
            <person name="Sadzewicz L."/>
            <person name="Shefchek K.A."/>
            <person name="Tallon L."/>
            <person name="Das S.P."/>
            <person name="Daugherty S."/>
            <person name="Mongodin E.F."/>
        </authorList>
    </citation>
    <scope>NUCLEOTIDE SEQUENCE [LARGE SCALE GENOMIC DNA]</scope>
    <source>
        <strain evidence="10 11">3776 D15 i</strain>
    </source>
</reference>
<keyword evidence="6 8" id="KW-0472">Membrane</keyword>
<dbReference type="EMBL" id="JNHK01000088">
    <property type="protein sequence ID" value="KDS37735.1"/>
    <property type="molecule type" value="Genomic_DNA"/>
</dbReference>
<evidence type="ECO:0000256" key="6">
    <source>
        <dbReference type="ARBA" id="ARBA00023136"/>
    </source>
</evidence>
<evidence type="ECO:0000256" key="7">
    <source>
        <dbReference type="ARBA" id="ARBA00023237"/>
    </source>
</evidence>
<name>A0AB34LFS6_PARDI</name>
<dbReference type="Gene3D" id="2.170.130.10">
    <property type="entry name" value="TonB-dependent receptor, plug domain"/>
    <property type="match status" value="1"/>
</dbReference>
<evidence type="ECO:0000256" key="8">
    <source>
        <dbReference type="PROSITE-ProRule" id="PRU01360"/>
    </source>
</evidence>
<dbReference type="PANTHER" id="PTHR30069:SF29">
    <property type="entry name" value="HEMOGLOBIN AND HEMOGLOBIN-HAPTOGLOBIN-BINDING PROTEIN 1-RELATED"/>
    <property type="match status" value="1"/>
</dbReference>
<keyword evidence="2 8" id="KW-0813">Transport</keyword>
<organism evidence="10 11">
    <name type="scientific">Parabacteroides distasonis str. 3776 D15 i</name>
    <dbReference type="NCBI Taxonomy" id="1339342"/>
    <lineage>
        <taxon>Bacteria</taxon>
        <taxon>Pseudomonadati</taxon>
        <taxon>Bacteroidota</taxon>
        <taxon>Bacteroidia</taxon>
        <taxon>Bacteroidales</taxon>
        <taxon>Tannerellaceae</taxon>
        <taxon>Parabacteroides</taxon>
    </lineage>
</organism>
<dbReference type="PROSITE" id="PS52016">
    <property type="entry name" value="TONB_DEPENDENT_REC_3"/>
    <property type="match status" value="1"/>
</dbReference>
<dbReference type="GO" id="GO:0044718">
    <property type="term" value="P:siderophore transmembrane transport"/>
    <property type="evidence" value="ECO:0007669"/>
    <property type="project" value="TreeGrafter"/>
</dbReference>
<dbReference type="InterPro" id="IPR036942">
    <property type="entry name" value="Beta-barrel_TonB_sf"/>
</dbReference>
<dbReference type="SUPFAM" id="SSF56935">
    <property type="entry name" value="Porins"/>
    <property type="match status" value="1"/>
</dbReference>
<sequence length="1103" mass="123359">MLTYFCVMMNKQLAFVKSGLGLALCFLMVGAGVTPPIHASNANVSISQQAKKVTGTVTDAKGEPLLGVNVVVKGTTNGTITDLDGKYSLEVEPNSILVVSYIGYVSQQIPASGEVVNVTLKEDTQNLDEVVVVGYGTQQKKDITGSVAVVDTKDLLASSGSSATQQLQGKAAGVYIGQTGSPGSPSMVRIRGINTVNDNGPLYVIDGVSTRNQDLSTLNPNDIESMQVLKDASSAAIYGAQAANGVILITTKKGTKSGQPRLTYDGYIGVQKTGKKYDVLNSMDRLNLDWEAQKNNIAMRDIGGYPSNPQFGTGDRPSIPNYLTQSGAQGSTTIDPSDYDYPTTTYAPFSDTDWWDELDRAAMIQNHQIGLSGGTEKGQYNLSANYFKQDGTVIDSYYQRYQVRANTSFNVRDWLRVGENLTYAFTKDNGLSANGAESNPYSWTYRASPWVPVYDIAGNFAGSKFSGTGNFQNPVANQVRNKDNYYTRNRIFGNLWAEADIFKDLTFRTNFGIDYTNRYYYRMEKKNPEFSESMGQNNFEEQSEFNYRWVWTNTLTYNKTFNDIHKLTVLLGTEAIRDGLGRKLTGRRYNYLFEDNTNSWVLNMGENNNQRLANSEYKGEFALFGLFGRVDYSFNDKYLFTGIIRRDGVSRFSKSNRYGVFPSASLGWRISQEDFMESTRDWLDDLKLRVGYGQTGNSEVPRITNYAMELATYPKRSDYDLNGQNNSTTTGFILDKYGNEDTKWESTEMWNVGVDATFLNGKFNIGAEWYWKKTTDMLIEAQYSAFANPEIKKPYINFGDIKNTGVDLNLNYRDSKGDWSWDVSLNLSHYKNEVLRISESDDASLWGAGTRLDGNVTRTTKGHAISEFYGYKVNGFYENVDEVLALPPLGQSGLNAESAKAWVGKFKFDDVDKDGKLTERDRTFIGSPHPDLIAGLNATVTWKNWDFTMFWYSTIGNDLFNNTKYFTDFWMFNGNKSERMRDQSWTPGADNSNAILPILDSNDGYSGKFSNSYYVENASFLRLKNVVLGYTLPKSVLSKVGIQNLRLYVQAENLLTITGYSGLDPEYTNADMGKESGGDLQRGVDMGGWPSTMRFLFGVNFAF</sequence>
<comment type="subcellular location">
    <subcellularLocation>
        <location evidence="1 8">Cell outer membrane</location>
        <topology evidence="1 8">Multi-pass membrane protein</topology>
    </subcellularLocation>
</comment>
<dbReference type="Pfam" id="PF07715">
    <property type="entry name" value="Plug"/>
    <property type="match status" value="1"/>
</dbReference>
<accession>A0AB34LFS6</accession>
<evidence type="ECO:0000256" key="4">
    <source>
        <dbReference type="ARBA" id="ARBA00022692"/>
    </source>
</evidence>
<evidence type="ECO:0000256" key="3">
    <source>
        <dbReference type="ARBA" id="ARBA00022452"/>
    </source>
</evidence>
<dbReference type="InterPro" id="IPR008969">
    <property type="entry name" value="CarboxyPept-like_regulatory"/>
</dbReference>
<dbReference type="InterPro" id="IPR023997">
    <property type="entry name" value="TonB-dep_OMP_SusC/RagA_CS"/>
</dbReference>
<dbReference type="NCBIfam" id="TIGR04057">
    <property type="entry name" value="SusC_RagA_signa"/>
    <property type="match status" value="1"/>
</dbReference>
<protein>
    <submittedName>
        <fullName evidence="10">TonB-linked outer membrane, SusC/RagA family protein</fullName>
    </submittedName>
</protein>
<dbReference type="InterPro" id="IPR023996">
    <property type="entry name" value="TonB-dep_OMP_SusC/RagA"/>
</dbReference>
<evidence type="ECO:0000256" key="5">
    <source>
        <dbReference type="ARBA" id="ARBA00022729"/>
    </source>
</evidence>
<dbReference type="FunFam" id="2.60.40.1120:FF:000003">
    <property type="entry name" value="Outer membrane protein Omp121"/>
    <property type="match status" value="1"/>
</dbReference>
<comment type="caution">
    <text evidence="10">The sequence shown here is derived from an EMBL/GenBank/DDBJ whole genome shotgun (WGS) entry which is preliminary data.</text>
</comment>
<evidence type="ECO:0000256" key="1">
    <source>
        <dbReference type="ARBA" id="ARBA00004571"/>
    </source>
</evidence>
<dbReference type="SUPFAM" id="SSF49464">
    <property type="entry name" value="Carboxypeptidase regulatory domain-like"/>
    <property type="match status" value="1"/>
</dbReference>
<keyword evidence="7 8" id="KW-0998">Cell outer membrane</keyword>
<comment type="similarity">
    <text evidence="8">Belongs to the TonB-dependent receptor family.</text>
</comment>
<feature type="domain" description="TonB-dependent receptor plug" evidence="9">
    <location>
        <begin position="140"/>
        <end position="246"/>
    </location>
</feature>
<dbReference type="InterPro" id="IPR037066">
    <property type="entry name" value="Plug_dom_sf"/>
</dbReference>
<evidence type="ECO:0000313" key="11">
    <source>
        <dbReference type="Proteomes" id="UP000027850"/>
    </source>
</evidence>
<evidence type="ECO:0000313" key="10">
    <source>
        <dbReference type="EMBL" id="KDS37735.1"/>
    </source>
</evidence>
<dbReference type="Gene3D" id="2.40.170.20">
    <property type="entry name" value="TonB-dependent receptor, beta-barrel domain"/>
    <property type="match status" value="1"/>
</dbReference>
<keyword evidence="5" id="KW-0732">Signal</keyword>
<dbReference type="Gene3D" id="2.60.40.1120">
    <property type="entry name" value="Carboxypeptidase-like, regulatory domain"/>
    <property type="match status" value="1"/>
</dbReference>
<dbReference type="AlphaFoldDB" id="A0AB34LFS6"/>
<dbReference type="Proteomes" id="UP000027850">
    <property type="component" value="Unassembled WGS sequence"/>
</dbReference>
<dbReference type="InterPro" id="IPR039426">
    <property type="entry name" value="TonB-dep_rcpt-like"/>
</dbReference>
<dbReference type="GO" id="GO:0009279">
    <property type="term" value="C:cell outer membrane"/>
    <property type="evidence" value="ECO:0007669"/>
    <property type="project" value="UniProtKB-SubCell"/>
</dbReference>
<dbReference type="Pfam" id="PF13715">
    <property type="entry name" value="CarbopepD_reg_2"/>
    <property type="match status" value="1"/>
</dbReference>
<evidence type="ECO:0000259" key="9">
    <source>
        <dbReference type="Pfam" id="PF07715"/>
    </source>
</evidence>
<gene>
    <name evidence="10" type="ORF">M091_0634</name>
</gene>
<keyword evidence="4 8" id="KW-0812">Transmembrane</keyword>
<proteinExistence type="inferred from homology"/>
<dbReference type="GO" id="GO:0015344">
    <property type="term" value="F:siderophore uptake transmembrane transporter activity"/>
    <property type="evidence" value="ECO:0007669"/>
    <property type="project" value="TreeGrafter"/>
</dbReference>